<keyword evidence="1" id="KW-0175">Coiled coil</keyword>
<dbReference type="Proteomes" id="UP000239917">
    <property type="component" value="Unassembled WGS sequence"/>
</dbReference>
<keyword evidence="4" id="KW-1185">Reference proteome</keyword>
<gene>
    <name evidence="3" type="ORF">KEHDKFFH_15060</name>
</gene>
<dbReference type="EMBL" id="PSSX01000015">
    <property type="protein sequence ID" value="PPI83287.1"/>
    <property type="molecule type" value="Genomic_DNA"/>
</dbReference>
<feature type="transmembrane region" description="Helical" evidence="2">
    <location>
        <begin position="21"/>
        <end position="42"/>
    </location>
</feature>
<dbReference type="AlphaFoldDB" id="A0A2S5Z7E5"/>
<reference evidence="3 4" key="1">
    <citation type="submission" date="2018-01" db="EMBL/GenBank/DDBJ databases">
        <title>Complete genome sequences of the type strains of Marinobacter flavimaris and Marinobacter maroccanus.</title>
        <authorList>
            <person name="Palau M."/>
            <person name="Boujida N."/>
            <person name="Manresa A."/>
            <person name="Minana-Galbis D."/>
        </authorList>
    </citation>
    <scope>NUCLEOTIDE SEQUENCE [LARGE SCALE GENOMIC DNA]</scope>
    <source>
        <strain evidence="3 4">N4</strain>
    </source>
</reference>
<keyword evidence="2" id="KW-0472">Membrane</keyword>
<feature type="coiled-coil region" evidence="1">
    <location>
        <begin position="75"/>
        <end position="127"/>
    </location>
</feature>
<protein>
    <submittedName>
        <fullName evidence="3">Uncharacterized protein</fullName>
    </submittedName>
</protein>
<organism evidence="3 4">
    <name type="scientific">Marinobacter maroccanus</name>
    <dbReference type="NCBI Taxonomy" id="2055143"/>
    <lineage>
        <taxon>Bacteria</taxon>
        <taxon>Pseudomonadati</taxon>
        <taxon>Pseudomonadota</taxon>
        <taxon>Gammaproteobacteria</taxon>
        <taxon>Pseudomonadales</taxon>
        <taxon>Marinobacteraceae</taxon>
        <taxon>Marinobacter</taxon>
    </lineage>
</organism>
<name>A0A2S5Z7E5_9GAMM</name>
<keyword evidence="2" id="KW-1133">Transmembrane helix</keyword>
<sequence length="237" mass="27334">MKQHRQKLAVIQTFPNFIDSALNLLVYPLASAFAFIFIYPLFSKFAFQYWSLQQVKLKQIKIRIENETPLTVEKAREIRQKLSSLQSEFHDELNERELEIENLKAKVDSMQVENEQLQKKIGQAKNRYSTELSPNGFSNMKENEESKVSQQNLDLLVFENDDSDKIEAFFRTMVDAGLPISPQDIERLSGLNSIRVENTIDRLNQLGVVQIDDTMPGEFLVSLTKTGKNFALRHGYA</sequence>
<proteinExistence type="predicted"/>
<dbReference type="RefSeq" id="WP_104322661.1">
    <property type="nucleotide sequence ID" value="NZ_PSSX01000015.1"/>
</dbReference>
<keyword evidence="2" id="KW-0812">Transmembrane</keyword>
<evidence type="ECO:0000256" key="1">
    <source>
        <dbReference type="SAM" id="Coils"/>
    </source>
</evidence>
<evidence type="ECO:0000313" key="4">
    <source>
        <dbReference type="Proteomes" id="UP000239917"/>
    </source>
</evidence>
<evidence type="ECO:0000313" key="3">
    <source>
        <dbReference type="EMBL" id="PPI83287.1"/>
    </source>
</evidence>
<evidence type="ECO:0000256" key="2">
    <source>
        <dbReference type="SAM" id="Phobius"/>
    </source>
</evidence>
<comment type="caution">
    <text evidence="3">The sequence shown here is derived from an EMBL/GenBank/DDBJ whole genome shotgun (WGS) entry which is preliminary data.</text>
</comment>
<accession>A0A2S5Z7E5</accession>